<proteinExistence type="inferred from homology"/>
<evidence type="ECO:0000256" key="10">
    <source>
        <dbReference type="RuleBase" id="RU364125"/>
    </source>
</evidence>
<comment type="caution">
    <text evidence="11">The sequence shown here is derived from an EMBL/GenBank/DDBJ whole genome shotgun (WGS) entry which is preliminary data.</text>
</comment>
<keyword evidence="11" id="KW-0282">Flagellum</keyword>
<gene>
    <name evidence="11" type="primary">fliL</name>
    <name evidence="11" type="ORF">ACGRVM_05685</name>
</gene>
<evidence type="ECO:0000256" key="4">
    <source>
        <dbReference type="ARBA" id="ARBA00022475"/>
    </source>
</evidence>
<evidence type="ECO:0000256" key="7">
    <source>
        <dbReference type="ARBA" id="ARBA00022779"/>
    </source>
</evidence>
<keyword evidence="11" id="KW-0969">Cilium</keyword>
<comment type="similarity">
    <text evidence="3 10">Belongs to the FliL family.</text>
</comment>
<organism evidence="11 12">
    <name type="scientific">Roseovarius aquimarinus</name>
    <dbReference type="NCBI Taxonomy" id="1229156"/>
    <lineage>
        <taxon>Bacteria</taxon>
        <taxon>Pseudomonadati</taxon>
        <taxon>Pseudomonadota</taxon>
        <taxon>Alphaproteobacteria</taxon>
        <taxon>Rhodobacterales</taxon>
        <taxon>Roseobacteraceae</taxon>
        <taxon>Roseovarius</taxon>
    </lineage>
</organism>
<keyword evidence="12" id="KW-1185">Reference proteome</keyword>
<keyword evidence="7 10" id="KW-0283">Flagellar rotation</keyword>
<evidence type="ECO:0000256" key="2">
    <source>
        <dbReference type="ARBA" id="ARBA00004162"/>
    </source>
</evidence>
<dbReference type="RefSeq" id="WP_377167771.1">
    <property type="nucleotide sequence ID" value="NZ_JBHTJC010000001.1"/>
</dbReference>
<name>A0ABW7I5C4_9RHOB</name>
<evidence type="ECO:0000256" key="6">
    <source>
        <dbReference type="ARBA" id="ARBA00022692"/>
    </source>
</evidence>
<evidence type="ECO:0000256" key="8">
    <source>
        <dbReference type="ARBA" id="ARBA00022989"/>
    </source>
</evidence>
<accession>A0ABW7I5C4</accession>
<feature type="transmembrane region" description="Helical" evidence="10">
    <location>
        <begin position="21"/>
        <end position="43"/>
    </location>
</feature>
<keyword evidence="11" id="KW-0966">Cell projection</keyword>
<reference evidence="11 12" key="1">
    <citation type="submission" date="2024-10" db="EMBL/GenBank/DDBJ databases">
        <authorList>
            <person name="Yang X.-N."/>
        </authorList>
    </citation>
    <scope>NUCLEOTIDE SEQUENCE [LARGE SCALE GENOMIC DNA]</scope>
    <source>
        <strain evidence="11 12">CAU 1059</strain>
    </source>
</reference>
<protein>
    <recommendedName>
        <fullName evidence="10">Flagellar protein FliL</fullName>
    </recommendedName>
</protein>
<keyword evidence="6 10" id="KW-0812">Transmembrane</keyword>
<keyword evidence="4" id="KW-1003">Cell membrane</keyword>
<keyword evidence="8 10" id="KW-1133">Transmembrane helix</keyword>
<dbReference type="InterPro" id="IPR005503">
    <property type="entry name" value="FliL"/>
</dbReference>
<comment type="function">
    <text evidence="1 10">Controls the rotational direction of flagella during chemotaxis.</text>
</comment>
<dbReference type="PANTHER" id="PTHR35091">
    <property type="entry name" value="FLAGELLAR PROTEIN FLIL"/>
    <property type="match status" value="1"/>
</dbReference>
<evidence type="ECO:0000313" key="11">
    <source>
        <dbReference type="EMBL" id="MFH0253372.1"/>
    </source>
</evidence>
<keyword evidence="5 10" id="KW-0145">Chemotaxis</keyword>
<evidence type="ECO:0000313" key="12">
    <source>
        <dbReference type="Proteomes" id="UP001607157"/>
    </source>
</evidence>
<dbReference type="Pfam" id="PF03748">
    <property type="entry name" value="FliL"/>
    <property type="match status" value="1"/>
</dbReference>
<evidence type="ECO:0000256" key="3">
    <source>
        <dbReference type="ARBA" id="ARBA00008281"/>
    </source>
</evidence>
<dbReference type="EMBL" id="JBIHMM010000001">
    <property type="protein sequence ID" value="MFH0253372.1"/>
    <property type="molecule type" value="Genomic_DNA"/>
</dbReference>
<dbReference type="PANTHER" id="PTHR35091:SF2">
    <property type="entry name" value="FLAGELLAR PROTEIN FLIL"/>
    <property type="match status" value="1"/>
</dbReference>
<dbReference type="Proteomes" id="UP001607157">
    <property type="component" value="Unassembled WGS sequence"/>
</dbReference>
<sequence>MSDSSAPDVEGRRKGGAIKKILVWVLVAAILGGGGFGAGLYFAGGRLSPSEEVLRLLEKETAESIASGDGTPQRVARELPEEQQFETRYYEFPDPMTTNLRGTRQFLQVGVGVSTQYDETVIKHVETHAMALRSDMLAVISGFSEEEVQGTGGRDALAEAIKAAINTRLEALEGFGGIDGVFFPSFVMQ</sequence>
<keyword evidence="9 10" id="KW-0472">Membrane</keyword>
<evidence type="ECO:0000256" key="1">
    <source>
        <dbReference type="ARBA" id="ARBA00002254"/>
    </source>
</evidence>
<evidence type="ECO:0000256" key="9">
    <source>
        <dbReference type="ARBA" id="ARBA00023136"/>
    </source>
</evidence>
<keyword evidence="10" id="KW-0997">Cell inner membrane</keyword>
<comment type="subcellular location">
    <subcellularLocation>
        <location evidence="10">Cell inner membrane</location>
    </subcellularLocation>
    <subcellularLocation>
        <location evidence="2">Cell membrane</location>
        <topology evidence="2">Single-pass membrane protein</topology>
    </subcellularLocation>
</comment>
<evidence type="ECO:0000256" key="5">
    <source>
        <dbReference type="ARBA" id="ARBA00022500"/>
    </source>
</evidence>